<accession>A0A1H2T6U8</accession>
<evidence type="ECO:0000256" key="1">
    <source>
        <dbReference type="ARBA" id="ARBA00001947"/>
    </source>
</evidence>
<keyword evidence="2" id="KW-0479">Metal-binding</keyword>
<dbReference type="GO" id="GO:0002161">
    <property type="term" value="F:aminoacyl-tRNA deacylase activity"/>
    <property type="evidence" value="ECO:0007669"/>
    <property type="project" value="UniProtKB-ARBA"/>
</dbReference>
<keyword evidence="5" id="KW-0436">Ligase</keyword>
<dbReference type="InterPro" id="IPR009000">
    <property type="entry name" value="Transl_B-barrel_sf"/>
</dbReference>
<keyword evidence="5" id="KW-0030">Aminoacyl-tRNA synthetase</keyword>
<evidence type="ECO:0000313" key="5">
    <source>
        <dbReference type="EMBL" id="SDW38999.1"/>
    </source>
</evidence>
<dbReference type="InterPro" id="IPR018163">
    <property type="entry name" value="Thr/Ala-tRNA-synth_IIc_edit"/>
</dbReference>
<sequence>MTEKLYENDSLLQSCTAVVRSCEQKEDHYEVILDRTVLFPEGGGQLSDKGWLDMVPVYYASEDGPEVRHWTHAPVEPGKTVTVKLDWPVRLDRMQQHCGEHILSYAFWKTCGANNVGFHMNEDSVFIDLDQEIDEEKAKKAEWMANECLWANEPVSLHYVDASELGKYPLRKKNEKLRGTVRLVDIKNGDICTCCGTHPPYTGMVGSIQIIRFVRHKGGSRIEFLCGDRALKAMHERNRILEETSNFLSVKAEDVLTAVEKLHQEILDLRGKVREKTQELIRFQLPDLLAQAPVLANGTRLLVLTLEGTAADGKSAMKLASAEPGVLAAVFTKDGDRIMYQFALSEGAEGDCKACCTKANALFGGRGGGRPQSAQGGGTAGADWEQKVRELVAEIKK</sequence>
<dbReference type="SUPFAM" id="SSF55186">
    <property type="entry name" value="ThrRS/AlaRS common domain"/>
    <property type="match status" value="1"/>
</dbReference>
<dbReference type="Pfam" id="PF07973">
    <property type="entry name" value="tRNA_SAD"/>
    <property type="match status" value="1"/>
</dbReference>
<dbReference type="PANTHER" id="PTHR43462">
    <property type="entry name" value="ALANYL-TRNA EDITING PROTEIN"/>
    <property type="match status" value="1"/>
</dbReference>
<dbReference type="RefSeq" id="WP_074704059.1">
    <property type="nucleotide sequence ID" value="NZ_FNOP01000001.1"/>
</dbReference>
<name>A0A1H2T6U8_ACIFE</name>
<gene>
    <name evidence="5" type="ORF">SAMN05216495_101123</name>
</gene>
<dbReference type="GO" id="GO:0043039">
    <property type="term" value="P:tRNA aminoacylation"/>
    <property type="evidence" value="ECO:0007669"/>
    <property type="project" value="InterPro"/>
</dbReference>
<dbReference type="GO" id="GO:0046872">
    <property type="term" value="F:metal ion binding"/>
    <property type="evidence" value="ECO:0007669"/>
    <property type="project" value="UniProtKB-KW"/>
</dbReference>
<dbReference type="GO" id="GO:0004812">
    <property type="term" value="F:aminoacyl-tRNA ligase activity"/>
    <property type="evidence" value="ECO:0007669"/>
    <property type="project" value="UniProtKB-KW"/>
</dbReference>
<proteinExistence type="predicted"/>
<keyword evidence="3" id="KW-0862">Zinc</keyword>
<dbReference type="Gene3D" id="2.40.30.130">
    <property type="match status" value="1"/>
</dbReference>
<evidence type="ECO:0000256" key="3">
    <source>
        <dbReference type="ARBA" id="ARBA00022833"/>
    </source>
</evidence>
<feature type="domain" description="Threonyl/alanyl tRNA synthetase SAD" evidence="4">
    <location>
        <begin position="181"/>
        <end position="223"/>
    </location>
</feature>
<evidence type="ECO:0000259" key="4">
    <source>
        <dbReference type="SMART" id="SM00863"/>
    </source>
</evidence>
<reference evidence="5 6" key="1">
    <citation type="submission" date="2016-10" db="EMBL/GenBank/DDBJ databases">
        <authorList>
            <person name="Varghese N."/>
            <person name="Submissions S."/>
        </authorList>
    </citation>
    <scope>NUCLEOTIDE SEQUENCE [LARGE SCALE GENOMIC DNA]</scope>
    <source>
        <strain evidence="5 6">WCC6</strain>
    </source>
</reference>
<dbReference type="AlphaFoldDB" id="A0A1H2T6U8"/>
<dbReference type="PANTHER" id="PTHR43462:SF1">
    <property type="entry name" value="ALANYL-TRNA EDITING PROTEIN AARSD1"/>
    <property type="match status" value="1"/>
</dbReference>
<dbReference type="GO" id="GO:0005524">
    <property type="term" value="F:ATP binding"/>
    <property type="evidence" value="ECO:0007669"/>
    <property type="project" value="InterPro"/>
</dbReference>
<protein>
    <submittedName>
        <fullName evidence="5">Alanyl-tRNA synthetase</fullName>
    </submittedName>
</protein>
<dbReference type="Gene3D" id="3.30.980.10">
    <property type="entry name" value="Threonyl-trna Synthetase, Chain A, domain 2"/>
    <property type="match status" value="1"/>
</dbReference>
<evidence type="ECO:0000256" key="2">
    <source>
        <dbReference type="ARBA" id="ARBA00022723"/>
    </source>
</evidence>
<dbReference type="InterPro" id="IPR051335">
    <property type="entry name" value="Alanyl-tRNA_Editing_Enzymes"/>
</dbReference>
<dbReference type="Proteomes" id="UP000182379">
    <property type="component" value="Unassembled WGS sequence"/>
</dbReference>
<dbReference type="SUPFAM" id="SSF50447">
    <property type="entry name" value="Translation proteins"/>
    <property type="match status" value="1"/>
</dbReference>
<evidence type="ECO:0000313" key="6">
    <source>
        <dbReference type="Proteomes" id="UP000182379"/>
    </source>
</evidence>
<dbReference type="Gene3D" id="3.10.310.40">
    <property type="match status" value="1"/>
</dbReference>
<dbReference type="InterPro" id="IPR012947">
    <property type="entry name" value="tRNA_SAD"/>
</dbReference>
<dbReference type="SMART" id="SM00863">
    <property type="entry name" value="tRNA_SAD"/>
    <property type="match status" value="1"/>
</dbReference>
<comment type="cofactor">
    <cofactor evidence="1">
        <name>Zn(2+)</name>
        <dbReference type="ChEBI" id="CHEBI:29105"/>
    </cofactor>
</comment>
<dbReference type="EMBL" id="FNOP01000001">
    <property type="protein sequence ID" value="SDW38999.1"/>
    <property type="molecule type" value="Genomic_DNA"/>
</dbReference>
<comment type="caution">
    <text evidence="5">The sequence shown here is derived from an EMBL/GenBank/DDBJ whole genome shotgun (WGS) entry which is preliminary data.</text>
</comment>
<organism evidence="5 6">
    <name type="scientific">Acidaminococcus fermentans</name>
    <dbReference type="NCBI Taxonomy" id="905"/>
    <lineage>
        <taxon>Bacteria</taxon>
        <taxon>Bacillati</taxon>
        <taxon>Bacillota</taxon>
        <taxon>Negativicutes</taxon>
        <taxon>Acidaminococcales</taxon>
        <taxon>Acidaminococcaceae</taxon>
        <taxon>Acidaminococcus</taxon>
    </lineage>
</organism>